<dbReference type="InterPro" id="IPR017871">
    <property type="entry name" value="ABC_transporter-like_CS"/>
</dbReference>
<comment type="similarity">
    <text evidence="2">Belongs to the ABC transporter superfamily.</text>
</comment>
<dbReference type="InterPro" id="IPR027417">
    <property type="entry name" value="P-loop_NTPase"/>
</dbReference>
<keyword evidence="6" id="KW-0067">ATP-binding</keyword>
<comment type="subcellular location">
    <subcellularLocation>
        <location evidence="1">Cell inner membrane</location>
        <topology evidence="1">Peripheral membrane protein</topology>
    </subcellularLocation>
</comment>
<keyword evidence="11" id="KW-1185">Reference proteome</keyword>
<reference evidence="10 11" key="1">
    <citation type="submission" date="2018-04" db="EMBL/GenBank/DDBJ databases">
        <title>Brenneria corticis sp.nov.</title>
        <authorList>
            <person name="Li Y."/>
        </authorList>
    </citation>
    <scope>NUCLEOTIDE SEQUENCE [LARGE SCALE GENOMIC DNA]</scope>
    <source>
        <strain evidence="10 11">CFCC 11842</strain>
    </source>
</reference>
<dbReference type="GO" id="GO:0016887">
    <property type="term" value="F:ATP hydrolysis activity"/>
    <property type="evidence" value="ECO:0007669"/>
    <property type="project" value="InterPro"/>
</dbReference>
<sequence length="279" mass="30307">MKLAPKFISNAQSEVPGRAPQQNSLVRLSGVCKQFKDELVLNEIDLDVAAGEVIALIGPSGSGKSTLLRCINLLETPSSGTIYIDGQSIWESGNPQLQLSGRQLAQKRQEIGMVFQKFNLFPHLTVLENVTIGLTKVLKLSKMEAKNIAGEFIGKVGLSKFLDAYPATLSGGQQQRVAISRALAMRPKLMLFDEPTASLDPELVGEVLDVMRMLANTGTTMIIVTHEMHFAAEIADRVAFLDGGKILEIGPAYDVLHKPQHTRTAAFLAKVLSRSGNEL</sequence>
<organism evidence="10 11">
    <name type="scientific">Brenneria corticis</name>
    <dbReference type="NCBI Taxonomy" id="2173106"/>
    <lineage>
        <taxon>Bacteria</taxon>
        <taxon>Pseudomonadati</taxon>
        <taxon>Pseudomonadota</taxon>
        <taxon>Gammaproteobacteria</taxon>
        <taxon>Enterobacterales</taxon>
        <taxon>Pectobacteriaceae</taxon>
        <taxon>Brenneria</taxon>
    </lineage>
</organism>
<dbReference type="PIRSF" id="PIRSF039085">
    <property type="entry name" value="ABC_ATPase_HisP"/>
    <property type="match status" value="1"/>
</dbReference>
<dbReference type="AlphaFoldDB" id="A0A2U1U4X0"/>
<keyword evidence="3" id="KW-0813">Transport</keyword>
<dbReference type="Gene3D" id="3.40.50.300">
    <property type="entry name" value="P-loop containing nucleotide triphosphate hydrolases"/>
    <property type="match status" value="1"/>
</dbReference>
<accession>A0A2U1U4X0</accession>
<dbReference type="GO" id="GO:0005524">
    <property type="term" value="F:ATP binding"/>
    <property type="evidence" value="ECO:0007669"/>
    <property type="project" value="UniProtKB-KW"/>
</dbReference>
<dbReference type="EMBL" id="QDKH01000008">
    <property type="protein sequence ID" value="PWC16709.1"/>
    <property type="molecule type" value="Genomic_DNA"/>
</dbReference>
<evidence type="ECO:0000259" key="9">
    <source>
        <dbReference type="PROSITE" id="PS50893"/>
    </source>
</evidence>
<dbReference type="SMART" id="SM00382">
    <property type="entry name" value="AAA"/>
    <property type="match status" value="1"/>
</dbReference>
<evidence type="ECO:0000256" key="1">
    <source>
        <dbReference type="ARBA" id="ARBA00004417"/>
    </source>
</evidence>
<proteinExistence type="inferred from homology"/>
<dbReference type="Pfam" id="PF00005">
    <property type="entry name" value="ABC_tran"/>
    <property type="match status" value="1"/>
</dbReference>
<keyword evidence="7" id="KW-0029">Amino-acid transport</keyword>
<evidence type="ECO:0000256" key="8">
    <source>
        <dbReference type="ARBA" id="ARBA00023136"/>
    </source>
</evidence>
<keyword evidence="4" id="KW-1003">Cell membrane</keyword>
<dbReference type="GO" id="GO:0015424">
    <property type="term" value="F:ABC-type amino acid transporter activity"/>
    <property type="evidence" value="ECO:0007669"/>
    <property type="project" value="InterPro"/>
</dbReference>
<keyword evidence="8" id="KW-0472">Membrane</keyword>
<gene>
    <name evidence="10" type="ORF">DDT56_08165</name>
</gene>
<dbReference type="GO" id="GO:0005886">
    <property type="term" value="C:plasma membrane"/>
    <property type="evidence" value="ECO:0007669"/>
    <property type="project" value="UniProtKB-SubCell"/>
</dbReference>
<evidence type="ECO:0000256" key="5">
    <source>
        <dbReference type="ARBA" id="ARBA00022741"/>
    </source>
</evidence>
<evidence type="ECO:0000256" key="4">
    <source>
        <dbReference type="ARBA" id="ARBA00022475"/>
    </source>
</evidence>
<evidence type="ECO:0000313" key="11">
    <source>
        <dbReference type="Proteomes" id="UP000296159"/>
    </source>
</evidence>
<dbReference type="SUPFAM" id="SSF52540">
    <property type="entry name" value="P-loop containing nucleoside triphosphate hydrolases"/>
    <property type="match status" value="1"/>
</dbReference>
<dbReference type="PANTHER" id="PTHR43166:SF9">
    <property type="entry name" value="GLUTAMATE_ASPARTATE IMPORT ATP-BINDING PROTEIN GLTL"/>
    <property type="match status" value="1"/>
</dbReference>
<dbReference type="PROSITE" id="PS00211">
    <property type="entry name" value="ABC_TRANSPORTER_1"/>
    <property type="match status" value="1"/>
</dbReference>
<protein>
    <recommendedName>
        <fullName evidence="9">ABC transporter domain-containing protein</fullName>
    </recommendedName>
</protein>
<evidence type="ECO:0000256" key="6">
    <source>
        <dbReference type="ARBA" id="ARBA00022840"/>
    </source>
</evidence>
<dbReference type="InterPro" id="IPR003593">
    <property type="entry name" value="AAA+_ATPase"/>
</dbReference>
<dbReference type="InterPro" id="IPR050086">
    <property type="entry name" value="MetN_ABC_transporter-like"/>
</dbReference>
<dbReference type="CDD" id="cd03262">
    <property type="entry name" value="ABC_HisP_GlnQ"/>
    <property type="match status" value="1"/>
</dbReference>
<evidence type="ECO:0000256" key="7">
    <source>
        <dbReference type="ARBA" id="ARBA00022970"/>
    </source>
</evidence>
<name>A0A2U1U4X0_9GAMM</name>
<evidence type="ECO:0000256" key="2">
    <source>
        <dbReference type="ARBA" id="ARBA00005417"/>
    </source>
</evidence>
<feature type="domain" description="ABC transporter" evidence="9">
    <location>
        <begin position="26"/>
        <end position="268"/>
    </location>
</feature>
<evidence type="ECO:0000256" key="3">
    <source>
        <dbReference type="ARBA" id="ARBA00022448"/>
    </source>
</evidence>
<keyword evidence="5" id="KW-0547">Nucleotide-binding</keyword>
<dbReference type="InterPro" id="IPR003439">
    <property type="entry name" value="ABC_transporter-like_ATP-bd"/>
</dbReference>
<dbReference type="RefSeq" id="WP_136165962.1">
    <property type="nucleotide sequence ID" value="NZ_KZ819076.1"/>
</dbReference>
<dbReference type="PROSITE" id="PS50893">
    <property type="entry name" value="ABC_TRANSPORTER_2"/>
    <property type="match status" value="1"/>
</dbReference>
<evidence type="ECO:0000313" key="10">
    <source>
        <dbReference type="EMBL" id="PWC16709.1"/>
    </source>
</evidence>
<comment type="caution">
    <text evidence="10">The sequence shown here is derived from an EMBL/GenBank/DDBJ whole genome shotgun (WGS) entry which is preliminary data.</text>
</comment>
<dbReference type="Proteomes" id="UP000296159">
    <property type="component" value="Unassembled WGS sequence"/>
</dbReference>
<dbReference type="PANTHER" id="PTHR43166">
    <property type="entry name" value="AMINO ACID IMPORT ATP-BINDING PROTEIN"/>
    <property type="match status" value="1"/>
</dbReference>
<dbReference type="InterPro" id="IPR030679">
    <property type="entry name" value="ABC_ATPase_HisP-typ"/>
</dbReference>